<keyword evidence="2" id="KW-1185">Reference proteome</keyword>
<dbReference type="AlphaFoldDB" id="A0A6I4TY87"/>
<evidence type="ECO:0000313" key="2">
    <source>
        <dbReference type="Proteomes" id="UP000469430"/>
    </source>
</evidence>
<sequence>MRRLFEKVISPMQSMTRPWRSLPISGAFALLALGGCSGENNPRSDAPIKPEPMHGFEYLINKYTNEYSVRRVGTIRSGSHEYIVFDYHYIQLAQCSSCSSQGGQKVLFFEEDRYIGHYHPFDVDVSIKDGSVFFRPISDHQDDVTELKLTERGFPPKLLINGELLGFYR</sequence>
<accession>A0A6I4TY87</accession>
<comment type="caution">
    <text evidence="1">The sequence shown here is derived from an EMBL/GenBank/DDBJ whole genome shotgun (WGS) entry which is preliminary data.</text>
</comment>
<name>A0A6I4TY87_9SPHN</name>
<protein>
    <submittedName>
        <fullName evidence="1">Uncharacterized protein</fullName>
    </submittedName>
</protein>
<reference evidence="1 2" key="1">
    <citation type="submission" date="2019-12" db="EMBL/GenBank/DDBJ databases">
        <title>Genomic-based taxomic classification of the family Erythrobacteraceae.</title>
        <authorList>
            <person name="Xu L."/>
        </authorList>
    </citation>
    <scope>NUCLEOTIDE SEQUENCE [LARGE SCALE GENOMIC DNA]</scope>
    <source>
        <strain evidence="1 2">S36</strain>
    </source>
</reference>
<dbReference type="RefSeq" id="WP_161391062.1">
    <property type="nucleotide sequence ID" value="NZ_JBHSCP010000001.1"/>
</dbReference>
<proteinExistence type="predicted"/>
<evidence type="ECO:0000313" key="1">
    <source>
        <dbReference type="EMBL" id="MXO99333.1"/>
    </source>
</evidence>
<dbReference type="Proteomes" id="UP000469430">
    <property type="component" value="Unassembled WGS sequence"/>
</dbReference>
<organism evidence="1 2">
    <name type="scientific">Croceibacterium xixiisoli</name>
    <dbReference type="NCBI Taxonomy" id="1476466"/>
    <lineage>
        <taxon>Bacteria</taxon>
        <taxon>Pseudomonadati</taxon>
        <taxon>Pseudomonadota</taxon>
        <taxon>Alphaproteobacteria</taxon>
        <taxon>Sphingomonadales</taxon>
        <taxon>Erythrobacteraceae</taxon>
        <taxon>Croceibacterium</taxon>
    </lineage>
</organism>
<gene>
    <name evidence="1" type="ORF">GRI97_10060</name>
</gene>
<dbReference type="EMBL" id="WTYJ01000002">
    <property type="protein sequence ID" value="MXO99333.1"/>
    <property type="molecule type" value="Genomic_DNA"/>
</dbReference>